<sequence length="824" mass="87323">MMTEGMAAVPSPSSFPLAPVVVVGEETSRPVDGKQQDDVTTSSPPCVGDSEGPATTTNIAKPMNDQDLHLGDSQISKRLIEQRDLLLGDGQIGGAGTQISKPLIEQQDLLLGDGQIGNDDGDGVVGDGASVSVVVVGGGGGCEGKTWMKQAVAAVRARKDGGEQGKAGGGQKRGRDVVKSIEENVVDTNSEHNDKTPDSKRRKDTIEQHQSEGRESGDSKRRKDTIEHQSEGRQSGVENVDTNREHNNNKQPDVECESGLETTSASPVRVQGSLCYHMPSLFTPIKEDVKSKVEVESPDVITTTTTTTTTSVNTTLATAITTTTPNTTNPSPSSSPNSSSTNPSPTPSPTTNTSPTNNPMSLDTEDCAKVNIGETSTQLQQNSPENRSLNSPEITVNSPEISVNSPGITVNSPGIPSNSASRPLPLRSPKKLSELCEGRHYKRGRTGVGKEAHMGSGSSSSSGNGDVQQSGNNINTNTTTTTNTKTANTTTNTTNIDVPISDTTTITNTQTTNTTTNTNTNTQALNTTSNTTTNTNTNTQATNTSMSPVISLNTPYSDRGKRNVIDDDEESNDGGDGDECEDDSDASVDVVTGSELPVTCMSPSHQQPQQQQQQQLPQQPHQQQQQLPHQPQPKQQQLPQQPQPQQQQQPGTSSCTKGTSSNSSSNSNSSITLVTSVYQSPIFSSRVDSNTAGPLSSSPAGPLSSSPAGRLSSSPAAPRPLRRISPAKKASPMKQVSPILRKYRKYSPKKRQLKTKLAPILPKVSFSQRLHQTSPSSSHRKLAPKPNKCPSTTHQPSSNNSTVRRKSHSNTNTAAAATTITTPR</sequence>
<feature type="region of interest" description="Disordered" evidence="1">
    <location>
        <begin position="685"/>
        <end position="824"/>
    </location>
</feature>
<feature type="compositionally biased region" description="Polar residues" evidence="1">
    <location>
        <begin position="765"/>
        <end position="777"/>
    </location>
</feature>
<evidence type="ECO:0000313" key="2">
    <source>
        <dbReference type="EMBL" id="KAK4317964.1"/>
    </source>
</evidence>
<feature type="region of interest" description="Disordered" evidence="1">
    <location>
        <begin position="320"/>
        <end position="672"/>
    </location>
</feature>
<feature type="compositionally biased region" description="Basic residues" evidence="1">
    <location>
        <begin position="741"/>
        <end position="754"/>
    </location>
</feature>
<feature type="region of interest" description="Disordered" evidence="1">
    <location>
        <begin position="158"/>
        <end position="265"/>
    </location>
</feature>
<evidence type="ECO:0000313" key="3">
    <source>
        <dbReference type="Proteomes" id="UP001292094"/>
    </source>
</evidence>
<feature type="compositionally biased region" description="Polar residues" evidence="1">
    <location>
        <begin position="545"/>
        <end position="556"/>
    </location>
</feature>
<feature type="compositionally biased region" description="Low complexity" evidence="1">
    <location>
        <begin position="692"/>
        <end position="716"/>
    </location>
</feature>
<feature type="compositionally biased region" description="Basic and acidic residues" evidence="1">
    <location>
        <begin position="173"/>
        <end position="182"/>
    </location>
</feature>
<feature type="compositionally biased region" description="Acidic residues" evidence="1">
    <location>
        <begin position="566"/>
        <end position="586"/>
    </location>
</feature>
<feature type="compositionally biased region" description="Polar residues" evidence="1">
    <location>
        <begin position="789"/>
        <end position="802"/>
    </location>
</feature>
<feature type="compositionally biased region" description="Low complexity" evidence="1">
    <location>
        <begin position="320"/>
        <end position="359"/>
    </location>
</feature>
<feature type="region of interest" description="Disordered" evidence="1">
    <location>
        <begin position="1"/>
        <end position="54"/>
    </location>
</feature>
<organism evidence="2 3">
    <name type="scientific">Petrolisthes manimaculis</name>
    <dbReference type="NCBI Taxonomy" id="1843537"/>
    <lineage>
        <taxon>Eukaryota</taxon>
        <taxon>Metazoa</taxon>
        <taxon>Ecdysozoa</taxon>
        <taxon>Arthropoda</taxon>
        <taxon>Crustacea</taxon>
        <taxon>Multicrustacea</taxon>
        <taxon>Malacostraca</taxon>
        <taxon>Eumalacostraca</taxon>
        <taxon>Eucarida</taxon>
        <taxon>Decapoda</taxon>
        <taxon>Pleocyemata</taxon>
        <taxon>Anomura</taxon>
        <taxon>Galatheoidea</taxon>
        <taxon>Porcellanidae</taxon>
        <taxon>Petrolisthes</taxon>
    </lineage>
</organism>
<name>A0AAE1Q0F9_9EUCA</name>
<feature type="compositionally biased region" description="Low complexity" evidence="1">
    <location>
        <begin position="455"/>
        <end position="495"/>
    </location>
</feature>
<feature type="compositionally biased region" description="Low complexity" evidence="1">
    <location>
        <begin position="810"/>
        <end position="824"/>
    </location>
</feature>
<feature type="compositionally biased region" description="Low complexity" evidence="1">
    <location>
        <begin position="503"/>
        <end position="544"/>
    </location>
</feature>
<comment type="caution">
    <text evidence="2">The sequence shown here is derived from an EMBL/GenBank/DDBJ whole genome shotgun (WGS) entry which is preliminary data.</text>
</comment>
<dbReference type="EMBL" id="JAWZYT010000877">
    <property type="protein sequence ID" value="KAK4317964.1"/>
    <property type="molecule type" value="Genomic_DNA"/>
</dbReference>
<feature type="compositionally biased region" description="Basic and acidic residues" evidence="1">
    <location>
        <begin position="189"/>
        <end position="231"/>
    </location>
</feature>
<accession>A0AAE1Q0F9</accession>
<gene>
    <name evidence="2" type="ORF">Pmani_010991</name>
</gene>
<keyword evidence="3" id="KW-1185">Reference proteome</keyword>
<feature type="compositionally biased region" description="Polar residues" evidence="1">
    <location>
        <begin position="373"/>
        <end position="421"/>
    </location>
</feature>
<evidence type="ECO:0000256" key="1">
    <source>
        <dbReference type="SAM" id="MobiDB-lite"/>
    </source>
</evidence>
<feature type="compositionally biased region" description="Low complexity" evidence="1">
    <location>
        <begin position="605"/>
        <end position="672"/>
    </location>
</feature>
<proteinExistence type="predicted"/>
<dbReference type="Proteomes" id="UP001292094">
    <property type="component" value="Unassembled WGS sequence"/>
</dbReference>
<protein>
    <submittedName>
        <fullName evidence="2">Uncharacterized protein</fullName>
    </submittedName>
</protein>
<feature type="compositionally biased region" description="Basic and acidic residues" evidence="1">
    <location>
        <begin position="26"/>
        <end position="37"/>
    </location>
</feature>
<dbReference type="AlphaFoldDB" id="A0AAE1Q0F9"/>
<reference evidence="2" key="1">
    <citation type="submission" date="2023-11" db="EMBL/GenBank/DDBJ databases">
        <title>Genome assemblies of two species of porcelain crab, Petrolisthes cinctipes and Petrolisthes manimaculis (Anomura: Porcellanidae).</title>
        <authorList>
            <person name="Angst P."/>
        </authorList>
    </citation>
    <scope>NUCLEOTIDE SEQUENCE</scope>
    <source>
        <strain evidence="2">PB745_02</strain>
        <tissue evidence="2">Gill</tissue>
    </source>
</reference>